<protein>
    <submittedName>
        <fullName evidence="2">Uncharacterized protein</fullName>
    </submittedName>
</protein>
<reference evidence="2 3" key="1">
    <citation type="submission" date="2023-06" db="EMBL/GenBank/DDBJ databases">
        <title>Black Yeasts Isolated from many extreme environments.</title>
        <authorList>
            <person name="Coleine C."/>
            <person name="Stajich J.E."/>
            <person name="Selbmann L."/>
        </authorList>
    </citation>
    <scope>NUCLEOTIDE SEQUENCE [LARGE SCALE GENOMIC DNA]</scope>
    <source>
        <strain evidence="2 3">CCFEE 5887</strain>
    </source>
</reference>
<gene>
    <name evidence="2" type="ORF">LTR25_001945</name>
</gene>
<name>A0AAV9QJE1_9PEZI</name>
<feature type="compositionally biased region" description="Basic and acidic residues" evidence="1">
    <location>
        <begin position="239"/>
        <end position="254"/>
    </location>
</feature>
<dbReference type="AlphaFoldDB" id="A0AAV9QJE1"/>
<organism evidence="2 3">
    <name type="scientific">Vermiconidia calcicola</name>
    <dbReference type="NCBI Taxonomy" id="1690605"/>
    <lineage>
        <taxon>Eukaryota</taxon>
        <taxon>Fungi</taxon>
        <taxon>Dikarya</taxon>
        <taxon>Ascomycota</taxon>
        <taxon>Pezizomycotina</taxon>
        <taxon>Dothideomycetes</taxon>
        <taxon>Dothideomycetidae</taxon>
        <taxon>Mycosphaerellales</taxon>
        <taxon>Extremaceae</taxon>
        <taxon>Vermiconidia</taxon>
    </lineage>
</organism>
<feature type="compositionally biased region" description="Basic and acidic residues" evidence="1">
    <location>
        <begin position="168"/>
        <end position="191"/>
    </location>
</feature>
<comment type="caution">
    <text evidence="2">The sequence shown here is derived from an EMBL/GenBank/DDBJ whole genome shotgun (WGS) entry which is preliminary data.</text>
</comment>
<evidence type="ECO:0000256" key="1">
    <source>
        <dbReference type="SAM" id="MobiDB-lite"/>
    </source>
</evidence>
<dbReference type="EMBL" id="JAXLQG010000003">
    <property type="protein sequence ID" value="KAK5542060.1"/>
    <property type="molecule type" value="Genomic_DNA"/>
</dbReference>
<feature type="region of interest" description="Disordered" evidence="1">
    <location>
        <begin position="129"/>
        <end position="325"/>
    </location>
</feature>
<evidence type="ECO:0000313" key="3">
    <source>
        <dbReference type="Proteomes" id="UP001345827"/>
    </source>
</evidence>
<dbReference type="Proteomes" id="UP001345827">
    <property type="component" value="Unassembled WGS sequence"/>
</dbReference>
<sequence>MVTKEFRKTQKETLLRDLAENKRQASLFLYQQELAKTKGIEPPKPITAEHSASVALFYMKEEIRTGDKTVEELYRLNVLKEKPARIRKTPMSNAQREQARRDRLATLQAEAEARHDARYLAHNTIQALVRTSAPPMHKPSAPPMHKRKRSLDSNESSGSHNGKRQKRVGSDDKKLVDSVEPAKDKTRKRDDHDDDVLATTTKEQSIVREKKAIKRPVPGGKKAAAATVEQAGPAKKRKRDTDDMAEEPSKDKAPPIKRARSDSASSQPEAKTAGGSKTVEPPASAKTPEVVGPASKSLKPDGKEEAQKSNTTEPPLASKDAASASKVAPMLLPGMTAAEFFKNKRRIPLDIKTKMVKVQVQKKPVNHYR</sequence>
<feature type="compositionally biased region" description="Basic and acidic residues" evidence="1">
    <location>
        <begin position="298"/>
        <end position="307"/>
    </location>
</feature>
<proteinExistence type="predicted"/>
<keyword evidence="3" id="KW-1185">Reference proteome</keyword>
<evidence type="ECO:0000313" key="2">
    <source>
        <dbReference type="EMBL" id="KAK5542060.1"/>
    </source>
</evidence>
<accession>A0AAV9QJE1</accession>